<dbReference type="Proteomes" id="UP000019151">
    <property type="component" value="Plasmid 1"/>
</dbReference>
<dbReference type="KEGG" id="gba:J421_5372"/>
<evidence type="ECO:0000313" key="1">
    <source>
        <dbReference type="EMBL" id="AHG92907.1"/>
    </source>
</evidence>
<dbReference type="EMBL" id="CP007129">
    <property type="protein sequence ID" value="AHG92907.1"/>
    <property type="molecule type" value="Genomic_DNA"/>
</dbReference>
<keyword evidence="2" id="KW-1185">Reference proteome</keyword>
<name>W0RR14_9BACT</name>
<dbReference type="AlphaFoldDB" id="W0RR14"/>
<protein>
    <submittedName>
        <fullName evidence="1">DJ-1 domain, InhA-type</fullName>
    </submittedName>
</protein>
<evidence type="ECO:0000313" key="2">
    <source>
        <dbReference type="Proteomes" id="UP000019151"/>
    </source>
</evidence>
<dbReference type="InParanoid" id="W0RR14"/>
<organism evidence="1 2">
    <name type="scientific">Gemmatirosa kalamazoonensis</name>
    <dbReference type="NCBI Taxonomy" id="861299"/>
    <lineage>
        <taxon>Bacteria</taxon>
        <taxon>Pseudomonadati</taxon>
        <taxon>Gemmatimonadota</taxon>
        <taxon>Gemmatimonadia</taxon>
        <taxon>Gemmatimonadales</taxon>
        <taxon>Gemmatimonadaceae</taxon>
        <taxon>Gemmatirosa</taxon>
    </lineage>
</organism>
<geneLocation type="plasmid" evidence="1 2">
    <name>1</name>
</geneLocation>
<dbReference type="PANTHER" id="PTHR43130:SF3">
    <property type="entry name" value="HTH-TYPE TRANSCRIPTIONAL REGULATOR RV1931C"/>
    <property type="match status" value="1"/>
</dbReference>
<dbReference type="SUPFAM" id="SSF52317">
    <property type="entry name" value="Class I glutamine amidotransferase-like"/>
    <property type="match status" value="1"/>
</dbReference>
<gene>
    <name evidence="1" type="ORF">J421_5372</name>
</gene>
<sequence length="103" mass="10647">MSGRPRRVVFALFPGCEILDVAGPLQAFHEAAACGVPYEIGYAAATPALVTAQGLTLAALPPFPEVGPDDRVFVPGFALGTGRPPASLARWVRDASRAGAQVC</sequence>
<reference evidence="1 2" key="1">
    <citation type="journal article" date="2014" name="Genome Announc.">
        <title>Genome Sequence and Methylome of Soil Bacterium Gemmatirosa kalamazoonensis KBS708T, a Member of the Rarely Cultivated Gemmatimonadetes Phylum.</title>
        <authorList>
            <person name="Debruyn J.M."/>
            <person name="Radosevich M."/>
            <person name="Wommack K.E."/>
            <person name="Polson S.W."/>
            <person name="Hauser L.J."/>
            <person name="Fawaz M.N."/>
            <person name="Korlach J."/>
            <person name="Tsai Y.C."/>
        </authorList>
    </citation>
    <scope>NUCLEOTIDE SEQUENCE [LARGE SCALE GENOMIC DNA]</scope>
    <source>
        <strain evidence="1 2">KBS708</strain>
        <plasmid evidence="2">Plasmid 1</plasmid>
    </source>
</reference>
<dbReference type="RefSeq" id="WP_236646347.1">
    <property type="nucleotide sequence ID" value="NZ_CP007129.1"/>
</dbReference>
<proteinExistence type="predicted"/>
<dbReference type="HOGENOM" id="CLU_2259744_0_0_0"/>
<dbReference type="Gene3D" id="3.40.50.880">
    <property type="match status" value="1"/>
</dbReference>
<keyword evidence="1" id="KW-0614">Plasmid</keyword>
<dbReference type="PANTHER" id="PTHR43130">
    <property type="entry name" value="ARAC-FAMILY TRANSCRIPTIONAL REGULATOR"/>
    <property type="match status" value="1"/>
</dbReference>
<dbReference type="InterPro" id="IPR029062">
    <property type="entry name" value="Class_I_gatase-like"/>
</dbReference>
<accession>W0RR14</accession>
<dbReference type="InterPro" id="IPR052158">
    <property type="entry name" value="INH-QAR"/>
</dbReference>